<evidence type="ECO:0000256" key="3">
    <source>
        <dbReference type="SAM" id="MobiDB-lite"/>
    </source>
</evidence>
<keyword evidence="6" id="KW-1185">Reference proteome</keyword>
<feature type="domain" description="Bromo" evidence="4">
    <location>
        <begin position="17"/>
        <end position="89"/>
    </location>
</feature>
<dbReference type="RefSeq" id="XP_001580398.1">
    <property type="nucleotide sequence ID" value="XM_001580348.1"/>
</dbReference>
<reference evidence="5" key="2">
    <citation type="journal article" date="2007" name="Science">
        <title>Draft genome sequence of the sexually transmitted pathogen Trichomonas vaginalis.</title>
        <authorList>
            <person name="Carlton J.M."/>
            <person name="Hirt R.P."/>
            <person name="Silva J.C."/>
            <person name="Delcher A.L."/>
            <person name="Schatz M."/>
            <person name="Zhao Q."/>
            <person name="Wortman J.R."/>
            <person name="Bidwell S.L."/>
            <person name="Alsmark U.C.M."/>
            <person name="Besteiro S."/>
            <person name="Sicheritz-Ponten T."/>
            <person name="Noel C.J."/>
            <person name="Dacks J.B."/>
            <person name="Foster P.G."/>
            <person name="Simillion C."/>
            <person name="Van de Peer Y."/>
            <person name="Miranda-Saavedra D."/>
            <person name="Barton G.J."/>
            <person name="Westrop G.D."/>
            <person name="Mueller S."/>
            <person name="Dessi D."/>
            <person name="Fiori P.L."/>
            <person name="Ren Q."/>
            <person name="Paulsen I."/>
            <person name="Zhang H."/>
            <person name="Bastida-Corcuera F.D."/>
            <person name="Simoes-Barbosa A."/>
            <person name="Brown M.T."/>
            <person name="Hayes R.D."/>
            <person name="Mukherjee M."/>
            <person name="Okumura C.Y."/>
            <person name="Schneider R."/>
            <person name="Smith A.J."/>
            <person name="Vanacova S."/>
            <person name="Villalvazo M."/>
            <person name="Haas B.J."/>
            <person name="Pertea M."/>
            <person name="Feldblyum T.V."/>
            <person name="Utterback T.R."/>
            <person name="Shu C.L."/>
            <person name="Osoegawa K."/>
            <person name="de Jong P.J."/>
            <person name="Hrdy I."/>
            <person name="Horvathova L."/>
            <person name="Zubacova Z."/>
            <person name="Dolezal P."/>
            <person name="Malik S.B."/>
            <person name="Logsdon J.M. Jr."/>
            <person name="Henze K."/>
            <person name="Gupta A."/>
            <person name="Wang C.C."/>
            <person name="Dunne R.L."/>
            <person name="Upcroft J.A."/>
            <person name="Upcroft P."/>
            <person name="White O."/>
            <person name="Salzberg S.L."/>
            <person name="Tang P."/>
            <person name="Chiu C.-H."/>
            <person name="Lee Y.-S."/>
            <person name="Embley T.M."/>
            <person name="Coombs G.H."/>
            <person name="Mottram J.C."/>
            <person name="Tachezy J."/>
            <person name="Fraser-Liggett C.M."/>
            <person name="Johnson P.J."/>
        </authorList>
    </citation>
    <scope>NUCLEOTIDE SEQUENCE [LARGE SCALE GENOMIC DNA]</scope>
    <source>
        <strain evidence="5">G3</strain>
    </source>
</reference>
<dbReference type="PRINTS" id="PR00503">
    <property type="entry name" value="BROMODOMAIN"/>
</dbReference>
<gene>
    <name evidence="5" type="ORF">TVAG_101300</name>
</gene>
<dbReference type="AlphaFoldDB" id="A2DJL2"/>
<dbReference type="Gene3D" id="1.20.920.10">
    <property type="entry name" value="Bromodomain-like"/>
    <property type="match status" value="1"/>
</dbReference>
<evidence type="ECO:0000256" key="1">
    <source>
        <dbReference type="ARBA" id="ARBA00023117"/>
    </source>
</evidence>
<dbReference type="Proteomes" id="UP000001542">
    <property type="component" value="Unassembled WGS sequence"/>
</dbReference>
<keyword evidence="1 2" id="KW-0103">Bromodomain</keyword>
<evidence type="ECO:0000313" key="6">
    <source>
        <dbReference type="Proteomes" id="UP000001542"/>
    </source>
</evidence>
<dbReference type="SUPFAM" id="SSF47370">
    <property type="entry name" value="Bromodomain"/>
    <property type="match status" value="1"/>
</dbReference>
<dbReference type="InterPro" id="IPR001487">
    <property type="entry name" value="Bromodomain"/>
</dbReference>
<dbReference type="SMART" id="SM00297">
    <property type="entry name" value="BROMO"/>
    <property type="match status" value="1"/>
</dbReference>
<dbReference type="STRING" id="5722.A2DJL2"/>
<organism evidence="5 6">
    <name type="scientific">Trichomonas vaginalis (strain ATCC PRA-98 / G3)</name>
    <dbReference type="NCBI Taxonomy" id="412133"/>
    <lineage>
        <taxon>Eukaryota</taxon>
        <taxon>Metamonada</taxon>
        <taxon>Parabasalia</taxon>
        <taxon>Trichomonadida</taxon>
        <taxon>Trichomonadidae</taxon>
        <taxon>Trichomonas</taxon>
    </lineage>
</organism>
<feature type="compositionally biased region" description="Basic and acidic residues" evidence="3">
    <location>
        <begin position="171"/>
        <end position="180"/>
    </location>
</feature>
<feature type="compositionally biased region" description="Pro residues" evidence="3">
    <location>
        <begin position="155"/>
        <end position="168"/>
    </location>
</feature>
<proteinExistence type="predicted"/>
<dbReference type="OrthoDB" id="21449at2759"/>
<dbReference type="EMBL" id="DS113208">
    <property type="protein sequence ID" value="EAY19412.1"/>
    <property type="molecule type" value="Genomic_DNA"/>
</dbReference>
<feature type="compositionally biased region" description="Low complexity" evidence="3">
    <location>
        <begin position="191"/>
        <end position="207"/>
    </location>
</feature>
<dbReference type="VEuPathDB" id="TrichDB:TVAG_101300"/>
<feature type="region of interest" description="Disordered" evidence="3">
    <location>
        <begin position="130"/>
        <end position="207"/>
    </location>
</feature>
<protein>
    <submittedName>
        <fullName evidence="5">Bromodomain containing protein</fullName>
    </submittedName>
</protein>
<dbReference type="KEGG" id="tva:5464938"/>
<evidence type="ECO:0000313" key="5">
    <source>
        <dbReference type="EMBL" id="EAY19412.1"/>
    </source>
</evidence>
<dbReference type="InParanoid" id="A2DJL2"/>
<dbReference type="Pfam" id="PF00439">
    <property type="entry name" value="Bromodomain"/>
    <property type="match status" value="1"/>
</dbReference>
<evidence type="ECO:0000259" key="4">
    <source>
        <dbReference type="PROSITE" id="PS50014"/>
    </source>
</evidence>
<dbReference type="eggNOG" id="KOG1472">
    <property type="taxonomic scope" value="Eukaryota"/>
</dbReference>
<dbReference type="PANTHER" id="PTHR45926">
    <property type="entry name" value="OSJNBA0053K19.4 PROTEIN"/>
    <property type="match status" value="1"/>
</dbReference>
<dbReference type="InterPro" id="IPR036427">
    <property type="entry name" value="Bromodomain-like_sf"/>
</dbReference>
<dbReference type="PROSITE" id="PS50014">
    <property type="entry name" value="BROMODOMAIN_2"/>
    <property type="match status" value="1"/>
</dbReference>
<reference evidence="5" key="1">
    <citation type="submission" date="2006-10" db="EMBL/GenBank/DDBJ databases">
        <authorList>
            <person name="Amadeo P."/>
            <person name="Zhao Q."/>
            <person name="Wortman J."/>
            <person name="Fraser-Liggett C."/>
            <person name="Carlton J."/>
        </authorList>
    </citation>
    <scope>NUCLEOTIDE SEQUENCE</scope>
    <source>
        <strain evidence="5">G3</strain>
    </source>
</reference>
<accession>A2DJL2</accession>
<dbReference type="CDD" id="cd04369">
    <property type="entry name" value="Bromodomain"/>
    <property type="match status" value="1"/>
</dbReference>
<evidence type="ECO:0000256" key="2">
    <source>
        <dbReference type="PROSITE-ProRule" id="PRU00035"/>
    </source>
</evidence>
<dbReference type="SMR" id="A2DJL2"/>
<dbReference type="VEuPathDB" id="TrichDB:TVAGG3_1035840"/>
<name>A2DJL2_TRIV3</name>
<sequence length="207" mass="23887">MNRFKKTRCEEIINKLISFPICYPFLQLIDPERDGAPDYYQFVSKPMALVEVKRKLSEDKYKTVQEFKDDVELIWANARAYNGEGTLFTDMALEAKYWFDKKMKHFPDTLEQEWTEKVLSVSKRLFKLTAHPPPEVDPTGELKITTQSDDELNDPLPPPPPPQIPQEPPAETDKDKKPEENIPQTAEKVEQQPQTTIPAAQAEIKAE</sequence>